<name>A0ABU1ADD1_9LACO</name>
<dbReference type="EMBL" id="JAVCWF010000001">
    <property type="protein sequence ID" value="MDQ7938437.1"/>
    <property type="molecule type" value="Genomic_DNA"/>
</dbReference>
<dbReference type="Pfam" id="PF11188">
    <property type="entry name" value="DUF2975"/>
    <property type="match status" value="1"/>
</dbReference>
<keyword evidence="3" id="KW-1185">Reference proteome</keyword>
<sequence>MKKQTLLLKLALIIINFMVLVAATIVVPTITRSTRWDFGIWVWPFSIGLYAMLGLVLLAITQAWQLLKLIDHQAVFTAASVIALTWIKRDAYSVALIFTVLLPFFYIWVQAEDAPGLLLLAIILTGIALVIGLFANILAQLLASAIQIKAENELTI</sequence>
<feature type="transmembrane region" description="Helical" evidence="1">
    <location>
        <begin position="40"/>
        <end position="64"/>
    </location>
</feature>
<feature type="transmembrane region" description="Helical" evidence="1">
    <location>
        <begin position="6"/>
        <end position="28"/>
    </location>
</feature>
<evidence type="ECO:0000313" key="2">
    <source>
        <dbReference type="EMBL" id="MDQ7938437.1"/>
    </source>
</evidence>
<reference evidence="2 3" key="1">
    <citation type="journal article" date="2023" name="Int. J. Syst. Evol. Microbiol.">
        <title>Lactiplantibacillus brownii sp. nov., a novel psychrotolerant species isolated from sauerkraut.</title>
        <authorList>
            <person name="Heng Y.C."/>
            <person name="Silvaraju S."/>
            <person name="Lee J.K.Y."/>
            <person name="Kittelmann S."/>
        </authorList>
    </citation>
    <scope>NUCLEOTIDE SEQUENCE [LARGE SCALE GENOMIC DNA]</scope>
    <source>
        <strain evidence="2 3">WILCCON 0030</strain>
    </source>
</reference>
<organism evidence="2 3">
    <name type="scientific">Lactiplantibacillus brownii</name>
    <dbReference type="NCBI Taxonomy" id="3069269"/>
    <lineage>
        <taxon>Bacteria</taxon>
        <taxon>Bacillati</taxon>
        <taxon>Bacillota</taxon>
        <taxon>Bacilli</taxon>
        <taxon>Lactobacillales</taxon>
        <taxon>Lactobacillaceae</taxon>
        <taxon>Lactiplantibacillus</taxon>
    </lineage>
</organism>
<evidence type="ECO:0000256" key="1">
    <source>
        <dbReference type="SAM" id="Phobius"/>
    </source>
</evidence>
<feature type="transmembrane region" description="Helical" evidence="1">
    <location>
        <begin position="94"/>
        <end position="111"/>
    </location>
</feature>
<dbReference type="Proteomes" id="UP001227831">
    <property type="component" value="Unassembled WGS sequence"/>
</dbReference>
<feature type="transmembrane region" description="Helical" evidence="1">
    <location>
        <begin position="117"/>
        <end position="139"/>
    </location>
</feature>
<protein>
    <submittedName>
        <fullName evidence="2">DUF2975 domain-containing protein</fullName>
    </submittedName>
</protein>
<proteinExistence type="predicted"/>
<keyword evidence="1" id="KW-1133">Transmembrane helix</keyword>
<gene>
    <name evidence="2" type="ORF">RA086_12540</name>
</gene>
<evidence type="ECO:0000313" key="3">
    <source>
        <dbReference type="Proteomes" id="UP001227831"/>
    </source>
</evidence>
<comment type="caution">
    <text evidence="2">The sequence shown here is derived from an EMBL/GenBank/DDBJ whole genome shotgun (WGS) entry which is preliminary data.</text>
</comment>
<keyword evidence="1" id="KW-0812">Transmembrane</keyword>
<dbReference type="InterPro" id="IPR021354">
    <property type="entry name" value="DUF2975"/>
</dbReference>
<keyword evidence="1" id="KW-0472">Membrane</keyword>
<accession>A0ABU1ADD1</accession>
<dbReference type="RefSeq" id="WP_308704116.1">
    <property type="nucleotide sequence ID" value="NZ_AP027463.1"/>
</dbReference>